<name>A0AAV2I7C5_LYMST</name>
<feature type="transmembrane region" description="Helical" evidence="5">
    <location>
        <begin position="54"/>
        <end position="73"/>
    </location>
</feature>
<dbReference type="EMBL" id="CAXITT010000495">
    <property type="protein sequence ID" value="CAL1542593.1"/>
    <property type="molecule type" value="Genomic_DNA"/>
</dbReference>
<evidence type="ECO:0000256" key="1">
    <source>
        <dbReference type="ARBA" id="ARBA00004141"/>
    </source>
</evidence>
<evidence type="ECO:0000313" key="7">
    <source>
        <dbReference type="EMBL" id="CAL1542593.1"/>
    </source>
</evidence>
<feature type="domain" description="ABC-2 type transporter transmembrane" evidence="6">
    <location>
        <begin position="3"/>
        <end position="96"/>
    </location>
</feature>
<comment type="caution">
    <text evidence="7">The sequence shown here is derived from an EMBL/GenBank/DDBJ whole genome shotgun (WGS) entry which is preliminary data.</text>
</comment>
<evidence type="ECO:0000256" key="2">
    <source>
        <dbReference type="ARBA" id="ARBA00022692"/>
    </source>
</evidence>
<evidence type="ECO:0000259" key="6">
    <source>
        <dbReference type="Pfam" id="PF12698"/>
    </source>
</evidence>
<dbReference type="GO" id="GO:0140359">
    <property type="term" value="F:ABC-type transporter activity"/>
    <property type="evidence" value="ECO:0007669"/>
    <property type="project" value="InterPro"/>
</dbReference>
<keyword evidence="2 5" id="KW-0812">Transmembrane</keyword>
<dbReference type="Pfam" id="PF12698">
    <property type="entry name" value="ABC2_membrane_3"/>
    <property type="match status" value="1"/>
</dbReference>
<dbReference type="Proteomes" id="UP001497497">
    <property type="component" value="Unassembled WGS sequence"/>
</dbReference>
<keyword evidence="4 5" id="KW-0472">Membrane</keyword>
<evidence type="ECO:0000256" key="5">
    <source>
        <dbReference type="SAM" id="Phobius"/>
    </source>
</evidence>
<protein>
    <recommendedName>
        <fullName evidence="6">ABC-2 type transporter transmembrane domain-containing protein</fullName>
    </recommendedName>
</protein>
<feature type="transmembrane region" description="Helical" evidence="5">
    <location>
        <begin position="16"/>
        <end position="42"/>
    </location>
</feature>
<keyword evidence="3 5" id="KW-1133">Transmembrane helix</keyword>
<organism evidence="7 8">
    <name type="scientific">Lymnaea stagnalis</name>
    <name type="common">Great pond snail</name>
    <name type="synonym">Helix stagnalis</name>
    <dbReference type="NCBI Taxonomy" id="6523"/>
    <lineage>
        <taxon>Eukaryota</taxon>
        <taxon>Metazoa</taxon>
        <taxon>Spiralia</taxon>
        <taxon>Lophotrochozoa</taxon>
        <taxon>Mollusca</taxon>
        <taxon>Gastropoda</taxon>
        <taxon>Heterobranchia</taxon>
        <taxon>Euthyneura</taxon>
        <taxon>Panpulmonata</taxon>
        <taxon>Hygrophila</taxon>
        <taxon>Lymnaeoidea</taxon>
        <taxon>Lymnaeidae</taxon>
        <taxon>Lymnaea</taxon>
    </lineage>
</organism>
<dbReference type="GO" id="GO:0016020">
    <property type="term" value="C:membrane"/>
    <property type="evidence" value="ECO:0007669"/>
    <property type="project" value="UniProtKB-SubCell"/>
</dbReference>
<evidence type="ECO:0000313" key="8">
    <source>
        <dbReference type="Proteomes" id="UP001497497"/>
    </source>
</evidence>
<dbReference type="InterPro" id="IPR013525">
    <property type="entry name" value="ABC2_TM"/>
</dbReference>
<keyword evidence="8" id="KW-1185">Reference proteome</keyword>
<reference evidence="7 8" key="1">
    <citation type="submission" date="2024-04" db="EMBL/GenBank/DDBJ databases">
        <authorList>
            <consortium name="Genoscope - CEA"/>
            <person name="William W."/>
        </authorList>
    </citation>
    <scope>NUCLEOTIDE SEQUENCE [LARGE SCALE GENOMIC DNA]</scope>
</reference>
<proteinExistence type="predicted"/>
<accession>A0AAV2I7C5</accession>
<dbReference type="AlphaFoldDB" id="A0AAV2I7C5"/>
<evidence type="ECO:0000256" key="4">
    <source>
        <dbReference type="ARBA" id="ARBA00023136"/>
    </source>
</evidence>
<sequence>QIGAKHLQTLSGVNPLAYWLGTFLFDLAKLLFIVATMILPLLCTSDVFLMENRWVIIMFITLTYSLTALPFTYCLQLLFVRPADGVAAVVTSNLIMGKYRALNIIAVI</sequence>
<gene>
    <name evidence="7" type="ORF">GSLYS_00016127001</name>
</gene>
<comment type="subcellular location">
    <subcellularLocation>
        <location evidence="1">Membrane</location>
        <topology evidence="1">Multi-pass membrane protein</topology>
    </subcellularLocation>
</comment>
<evidence type="ECO:0000256" key="3">
    <source>
        <dbReference type="ARBA" id="ARBA00022989"/>
    </source>
</evidence>
<feature type="non-terminal residue" evidence="7">
    <location>
        <position position="1"/>
    </location>
</feature>